<dbReference type="GO" id="GO:0005524">
    <property type="term" value="F:ATP binding"/>
    <property type="evidence" value="ECO:0007669"/>
    <property type="project" value="UniProtKB-UniRule"/>
</dbReference>
<feature type="binding site" evidence="7">
    <location>
        <begin position="43"/>
        <end position="49"/>
    </location>
    <ligand>
        <name>ATP</name>
        <dbReference type="ChEBI" id="CHEBI:30616"/>
    </ligand>
</feature>
<keyword evidence="1" id="KW-0436">Ligase</keyword>
<dbReference type="GO" id="GO:0005829">
    <property type="term" value="C:cytosol"/>
    <property type="evidence" value="ECO:0007669"/>
    <property type="project" value="TreeGrafter"/>
</dbReference>
<dbReference type="PROSITE" id="PS51553">
    <property type="entry name" value="GMPS_ATP_PPASE"/>
    <property type="match status" value="1"/>
</dbReference>
<keyword evidence="5 7" id="KW-0067">ATP-binding</keyword>
<evidence type="ECO:0000256" key="5">
    <source>
        <dbReference type="ARBA" id="ARBA00022840"/>
    </source>
</evidence>
<dbReference type="SUPFAM" id="SSF52402">
    <property type="entry name" value="Adenine nucleotide alpha hydrolases-like"/>
    <property type="match status" value="1"/>
</dbReference>
<dbReference type="PANTHER" id="PTHR11922">
    <property type="entry name" value="GMP SYNTHASE-RELATED"/>
    <property type="match status" value="1"/>
</dbReference>
<keyword evidence="6" id="KW-0315">Glutamine amidotransferase</keyword>
<dbReference type="InterPro" id="IPR025777">
    <property type="entry name" value="GMPS_ATP_PPase_dom"/>
</dbReference>
<proteinExistence type="predicted"/>
<evidence type="ECO:0000256" key="4">
    <source>
        <dbReference type="ARBA" id="ARBA00022755"/>
    </source>
</evidence>
<name>E1YJ99_9BACT</name>
<sequence>MLKNFLLDICRCKRSWTMKSFANTAISEIRETVKDNKIILGLSGGVDSSVTAMLIHKAVGKSLTCIFVDNGLLRKKEAEKLKITLSQNLDINIRFVNAGNKFLKELSGVKDPEKKRKIIGKIFMDVFEAEAKKIKRRQIFSTGNTLSGYY</sequence>
<keyword evidence="2 7" id="KW-0547">Nucleotide-binding</keyword>
<dbReference type="Pfam" id="PF02540">
    <property type="entry name" value="NAD_synthase"/>
    <property type="match status" value="1"/>
</dbReference>
<dbReference type="InterPro" id="IPR014729">
    <property type="entry name" value="Rossmann-like_a/b/a_fold"/>
</dbReference>
<evidence type="ECO:0000259" key="8">
    <source>
        <dbReference type="PROSITE" id="PS51553"/>
    </source>
</evidence>
<dbReference type="AlphaFoldDB" id="E1YJ99"/>
<accession>E1YJ99</accession>
<evidence type="ECO:0000256" key="7">
    <source>
        <dbReference type="PROSITE-ProRule" id="PRU00886"/>
    </source>
</evidence>
<dbReference type="GO" id="GO:0003921">
    <property type="term" value="F:GMP synthase activity"/>
    <property type="evidence" value="ECO:0007669"/>
    <property type="project" value="InterPro"/>
</dbReference>
<keyword evidence="3 7" id="KW-0332">GMP biosynthesis</keyword>
<evidence type="ECO:0000256" key="1">
    <source>
        <dbReference type="ARBA" id="ARBA00022598"/>
    </source>
</evidence>
<dbReference type="EMBL" id="FR695877">
    <property type="protein sequence ID" value="CBX31353.1"/>
    <property type="molecule type" value="Genomic_DNA"/>
</dbReference>
<evidence type="ECO:0000313" key="9">
    <source>
        <dbReference type="EMBL" id="CBX31353.1"/>
    </source>
</evidence>
<dbReference type="PANTHER" id="PTHR11922:SF2">
    <property type="entry name" value="GMP SYNTHASE [GLUTAMINE-HYDROLYZING]"/>
    <property type="match status" value="1"/>
</dbReference>
<reference evidence="9" key="1">
    <citation type="journal article" date="2011" name="Environ. Microbiol.">
        <title>Genomic insights into the metabolic potential of the polycyclic aromatic hydrocarbon degrading sulfate-reducing Deltaproteobacterium N47.</title>
        <authorList>
            <person name="Bergmann F."/>
            <person name="Selesi D."/>
            <person name="Weinmaier T."/>
            <person name="Tischler P."/>
            <person name="Rattei T."/>
            <person name="Meckenstock R.U."/>
        </authorList>
    </citation>
    <scope>NUCLEOTIDE SEQUENCE</scope>
</reference>
<evidence type="ECO:0000256" key="6">
    <source>
        <dbReference type="ARBA" id="ARBA00022962"/>
    </source>
</evidence>
<keyword evidence="4 7" id="KW-0658">Purine biosynthesis</keyword>
<dbReference type="Gene3D" id="3.40.50.620">
    <property type="entry name" value="HUPs"/>
    <property type="match status" value="1"/>
</dbReference>
<organism evidence="9">
    <name type="scientific">uncultured Desulfobacterium sp</name>
    <dbReference type="NCBI Taxonomy" id="201089"/>
    <lineage>
        <taxon>Bacteria</taxon>
        <taxon>Pseudomonadati</taxon>
        <taxon>Thermodesulfobacteriota</taxon>
        <taxon>Desulfobacteria</taxon>
        <taxon>Desulfobacterales</taxon>
        <taxon>Desulfobacteriaceae</taxon>
        <taxon>Desulfobacterium</taxon>
        <taxon>environmental samples</taxon>
    </lineage>
</organism>
<feature type="domain" description="GMPS ATP-PPase" evidence="8">
    <location>
        <begin position="16"/>
        <end position="150"/>
    </location>
</feature>
<evidence type="ECO:0000256" key="2">
    <source>
        <dbReference type="ARBA" id="ARBA00022741"/>
    </source>
</evidence>
<gene>
    <name evidence="9" type="ORF">N47_E48650</name>
</gene>
<protein>
    <recommendedName>
        <fullName evidence="8">GMPS ATP-PPase domain-containing protein</fullName>
    </recommendedName>
</protein>
<evidence type="ECO:0000256" key="3">
    <source>
        <dbReference type="ARBA" id="ARBA00022749"/>
    </source>
</evidence>
<dbReference type="InterPro" id="IPR022310">
    <property type="entry name" value="NAD/GMP_synthase"/>
</dbReference>